<sequence length="65" mass="6986">MAAFVLIHDGGGSVWDWHLVVPELASRGHDLVAPDPPIEDRSAGFAAFCQTVDHAIGARCYADRP</sequence>
<organism evidence="1 2">
    <name type="scientific">Micromonospora cremea</name>
    <dbReference type="NCBI Taxonomy" id="709881"/>
    <lineage>
        <taxon>Bacteria</taxon>
        <taxon>Bacillati</taxon>
        <taxon>Actinomycetota</taxon>
        <taxon>Actinomycetes</taxon>
        <taxon>Micromonosporales</taxon>
        <taxon>Micromonosporaceae</taxon>
        <taxon>Micromonospora</taxon>
    </lineage>
</organism>
<gene>
    <name evidence="1" type="ORF">SAMN04489832_6616</name>
</gene>
<name>A0A1N6B3M4_9ACTN</name>
<dbReference type="EMBL" id="FSQT01000002">
    <property type="protein sequence ID" value="SIN40797.1"/>
    <property type="molecule type" value="Genomic_DNA"/>
</dbReference>
<keyword evidence="2" id="KW-1185">Reference proteome</keyword>
<dbReference type="Proteomes" id="UP000185124">
    <property type="component" value="Unassembled WGS sequence"/>
</dbReference>
<evidence type="ECO:0000313" key="1">
    <source>
        <dbReference type="EMBL" id="SIN40797.1"/>
    </source>
</evidence>
<reference evidence="2" key="1">
    <citation type="submission" date="2016-12" db="EMBL/GenBank/DDBJ databases">
        <authorList>
            <person name="Varghese N."/>
            <person name="Submissions S."/>
        </authorList>
    </citation>
    <scope>NUCLEOTIDE SEQUENCE [LARGE SCALE GENOMIC DNA]</scope>
    <source>
        <strain evidence="2">DSM 45599</strain>
    </source>
</reference>
<protein>
    <recommendedName>
        <fullName evidence="3">Alpha/beta hydrolase family protein</fullName>
    </recommendedName>
</protein>
<dbReference type="InterPro" id="IPR029058">
    <property type="entry name" value="AB_hydrolase_fold"/>
</dbReference>
<dbReference type="AlphaFoldDB" id="A0A1N6B3M4"/>
<proteinExistence type="predicted"/>
<dbReference type="SUPFAM" id="SSF53474">
    <property type="entry name" value="alpha/beta-Hydrolases"/>
    <property type="match status" value="1"/>
</dbReference>
<evidence type="ECO:0008006" key="3">
    <source>
        <dbReference type="Google" id="ProtNLM"/>
    </source>
</evidence>
<dbReference type="Gene3D" id="3.40.50.1820">
    <property type="entry name" value="alpha/beta hydrolase"/>
    <property type="match status" value="1"/>
</dbReference>
<dbReference type="STRING" id="709881.SAMN04489832_6616"/>
<evidence type="ECO:0000313" key="2">
    <source>
        <dbReference type="Proteomes" id="UP000185124"/>
    </source>
</evidence>
<accession>A0A1N6B3M4</accession>